<sequence>MSGTALGLRVDAVGLCCPVGMYAEAACAAMRAGIAVIDELDELVGLDADGESIYGSVLSVVDAKSQRDRATAHLERALHDLARRVPQLALARCPAILVTRDGRPKTERALLDLMPNRDLTATLRGGSQTAFEALVAAARWIAEGSTHVLVCAVDCLLGAIELHALRRAGRLRGPGNPHGIIPGEAAACLLVSAFDARSEGLEVVSHAGAHEPATLHNDVPVRGVGLTEAIRSALVAARVDMDRVDWQLVNHADETLFVKEHDMALARVLRAPRPDMPTWQSAQFIGDVGAASGFVEIIWAMQAWARGYAPGQVALCTCSDPSGPRAAVVVRNVSTR</sequence>
<dbReference type="RefSeq" id="WP_146155336.1">
    <property type="nucleotide sequence ID" value="NZ_PVNK01000055.1"/>
</dbReference>
<name>A0A2S9YGF3_9BACT</name>
<evidence type="ECO:0000313" key="2">
    <source>
        <dbReference type="Proteomes" id="UP000237968"/>
    </source>
</evidence>
<dbReference type="GO" id="GO:0016746">
    <property type="term" value="F:acyltransferase activity"/>
    <property type="evidence" value="ECO:0007669"/>
    <property type="project" value="InterPro"/>
</dbReference>
<dbReference type="InterPro" id="IPR016039">
    <property type="entry name" value="Thiolase-like"/>
</dbReference>
<dbReference type="OrthoDB" id="5494346at2"/>
<dbReference type="Proteomes" id="UP000237968">
    <property type="component" value="Unassembled WGS sequence"/>
</dbReference>
<proteinExistence type="predicted"/>
<dbReference type="AlphaFoldDB" id="A0A2S9YGF3"/>
<keyword evidence="2" id="KW-1185">Reference proteome</keyword>
<protein>
    <submittedName>
        <fullName evidence="1">3-oxoacyl-(Acyl carrier protein) synthase</fullName>
    </submittedName>
</protein>
<comment type="caution">
    <text evidence="1">The sequence shown here is derived from an EMBL/GenBank/DDBJ whole genome shotgun (WGS) entry which is preliminary data.</text>
</comment>
<dbReference type="SUPFAM" id="SSF53901">
    <property type="entry name" value="Thiolase-like"/>
    <property type="match status" value="1"/>
</dbReference>
<reference evidence="1 2" key="1">
    <citation type="submission" date="2018-03" db="EMBL/GenBank/DDBJ databases">
        <title>Draft Genome Sequences of the Obligatory Marine Myxobacteria Enhygromyxa salina SWB005.</title>
        <authorList>
            <person name="Poehlein A."/>
            <person name="Moghaddam J.A."/>
            <person name="Harms H."/>
            <person name="Alanjari M."/>
            <person name="Koenig G.M."/>
            <person name="Daniel R."/>
            <person name="Schaeberle T.F."/>
        </authorList>
    </citation>
    <scope>NUCLEOTIDE SEQUENCE [LARGE SCALE GENOMIC DNA]</scope>
    <source>
        <strain evidence="1 2">SWB005</strain>
    </source>
</reference>
<gene>
    <name evidence="1" type="ORF">ENSA5_09710</name>
</gene>
<accession>A0A2S9YGF3</accession>
<dbReference type="EMBL" id="PVNK01000055">
    <property type="protein sequence ID" value="PRQ04187.1"/>
    <property type="molecule type" value="Genomic_DNA"/>
</dbReference>
<organism evidence="1 2">
    <name type="scientific">Enhygromyxa salina</name>
    <dbReference type="NCBI Taxonomy" id="215803"/>
    <lineage>
        <taxon>Bacteria</taxon>
        <taxon>Pseudomonadati</taxon>
        <taxon>Myxococcota</taxon>
        <taxon>Polyangia</taxon>
        <taxon>Nannocystales</taxon>
        <taxon>Nannocystaceae</taxon>
        <taxon>Enhygromyxa</taxon>
    </lineage>
</organism>
<evidence type="ECO:0000313" key="1">
    <source>
        <dbReference type="EMBL" id="PRQ04187.1"/>
    </source>
</evidence>
<dbReference type="Gene3D" id="3.40.47.10">
    <property type="match status" value="1"/>
</dbReference>